<name>A0A1A9I2N5_9BACT</name>
<dbReference type="AlphaFoldDB" id="A0A1A9I2N5"/>
<reference evidence="1 2" key="1">
    <citation type="submission" date="2016-05" db="EMBL/GenBank/DDBJ databases">
        <title>Niabella ginsenosidivorans BS26 whole genome sequencing.</title>
        <authorList>
            <person name="Im W.T."/>
            <person name="Siddiqi M.Z."/>
        </authorList>
    </citation>
    <scope>NUCLEOTIDE SEQUENCE [LARGE SCALE GENOMIC DNA]</scope>
    <source>
        <strain evidence="1 2">BS26</strain>
    </source>
</reference>
<accession>A0A1A9I2N5</accession>
<proteinExistence type="predicted"/>
<dbReference type="KEGG" id="nia:A8C56_11965"/>
<gene>
    <name evidence="1" type="ORF">A8C56_11965</name>
</gene>
<dbReference type="EMBL" id="CP015772">
    <property type="protein sequence ID" value="ANH81595.1"/>
    <property type="molecule type" value="Genomic_DNA"/>
</dbReference>
<protein>
    <submittedName>
        <fullName evidence="1">Uncharacterized protein</fullName>
    </submittedName>
</protein>
<organism evidence="1 2">
    <name type="scientific">Niabella ginsenosidivorans</name>
    <dbReference type="NCBI Taxonomy" id="1176587"/>
    <lineage>
        <taxon>Bacteria</taxon>
        <taxon>Pseudomonadati</taxon>
        <taxon>Bacteroidota</taxon>
        <taxon>Chitinophagia</taxon>
        <taxon>Chitinophagales</taxon>
        <taxon>Chitinophagaceae</taxon>
        <taxon>Niabella</taxon>
    </lineage>
</organism>
<evidence type="ECO:0000313" key="1">
    <source>
        <dbReference type="EMBL" id="ANH81595.1"/>
    </source>
</evidence>
<evidence type="ECO:0000313" key="2">
    <source>
        <dbReference type="Proteomes" id="UP000077667"/>
    </source>
</evidence>
<dbReference type="Proteomes" id="UP000077667">
    <property type="component" value="Chromosome"/>
</dbReference>
<keyword evidence="2" id="KW-1185">Reference proteome</keyword>
<sequence>MTNFLRQDDNTFLHLIGIKKWPAASVLSENKKNAFLIYKLLYSKNLIRKSNSITNILFRICGNKK</sequence>